<evidence type="ECO:0000313" key="4">
    <source>
        <dbReference type="EMBL" id="KAJ6817138.1"/>
    </source>
</evidence>
<evidence type="ECO:0000313" key="10">
    <source>
        <dbReference type="Proteomes" id="UP001140949"/>
    </source>
</evidence>
<dbReference type="EMBL" id="JANAVB010027998">
    <property type="protein sequence ID" value="KAJ6817139.1"/>
    <property type="molecule type" value="Genomic_DNA"/>
</dbReference>
<evidence type="ECO:0000313" key="6">
    <source>
        <dbReference type="EMBL" id="KAJ6817140.1"/>
    </source>
</evidence>
<keyword evidence="10" id="KW-1185">Reference proteome</keyword>
<dbReference type="EMBL" id="JANAVB010041815">
    <property type="protein sequence ID" value="KAJ6795758.1"/>
    <property type="molecule type" value="Genomic_DNA"/>
</dbReference>
<feature type="region of interest" description="Disordered" evidence="1">
    <location>
        <begin position="28"/>
        <end position="66"/>
    </location>
</feature>
<reference evidence="5" key="2">
    <citation type="submission" date="2023-04" db="EMBL/GenBank/DDBJ databases">
        <authorList>
            <person name="Bruccoleri R.E."/>
            <person name="Oakeley E.J."/>
            <person name="Faust A.-M."/>
            <person name="Dessus-Babus S."/>
            <person name="Altorfer M."/>
            <person name="Burckhardt D."/>
            <person name="Oertli M."/>
            <person name="Naumann U."/>
            <person name="Petersen F."/>
            <person name="Wong J."/>
        </authorList>
    </citation>
    <scope>NUCLEOTIDE SEQUENCE</scope>
    <source>
        <strain evidence="5">GSM-AAB239-AS_SAM_17_03QT</strain>
        <tissue evidence="5">Leaf</tissue>
    </source>
</reference>
<dbReference type="EMBL" id="JANAVB010041815">
    <property type="protein sequence ID" value="KAJ6795759.1"/>
    <property type="molecule type" value="Genomic_DNA"/>
</dbReference>
<protein>
    <submittedName>
        <fullName evidence="5">Anther-specific proline-rich protein APG-like</fullName>
    </submittedName>
</protein>
<dbReference type="AlphaFoldDB" id="A0AAX6FLC2"/>
<dbReference type="EMBL" id="JANAVB010003598">
    <property type="protein sequence ID" value="KAJ6849457.1"/>
    <property type="molecule type" value="Genomic_DNA"/>
</dbReference>
<evidence type="ECO:0000313" key="5">
    <source>
        <dbReference type="EMBL" id="KAJ6817139.1"/>
    </source>
</evidence>
<evidence type="ECO:0000313" key="9">
    <source>
        <dbReference type="EMBL" id="KAJ6850793.1"/>
    </source>
</evidence>
<feature type="compositionally biased region" description="Polar residues" evidence="1">
    <location>
        <begin position="31"/>
        <end position="41"/>
    </location>
</feature>
<proteinExistence type="predicted"/>
<organism evidence="5 10">
    <name type="scientific">Iris pallida</name>
    <name type="common">Sweet iris</name>
    <dbReference type="NCBI Taxonomy" id="29817"/>
    <lineage>
        <taxon>Eukaryota</taxon>
        <taxon>Viridiplantae</taxon>
        <taxon>Streptophyta</taxon>
        <taxon>Embryophyta</taxon>
        <taxon>Tracheophyta</taxon>
        <taxon>Spermatophyta</taxon>
        <taxon>Magnoliopsida</taxon>
        <taxon>Liliopsida</taxon>
        <taxon>Asparagales</taxon>
        <taxon>Iridaceae</taxon>
        <taxon>Iridoideae</taxon>
        <taxon>Irideae</taxon>
        <taxon>Iris</taxon>
    </lineage>
</organism>
<dbReference type="EMBL" id="JANAVB010002538">
    <property type="protein sequence ID" value="KAJ6850792.1"/>
    <property type="molecule type" value="Genomic_DNA"/>
</dbReference>
<evidence type="ECO:0000256" key="1">
    <source>
        <dbReference type="SAM" id="MobiDB-lite"/>
    </source>
</evidence>
<reference evidence="5" key="1">
    <citation type="journal article" date="2023" name="GigaByte">
        <title>Genome assembly of the bearded iris, Iris pallida Lam.</title>
        <authorList>
            <person name="Bruccoleri R.E."/>
            <person name="Oakeley E.J."/>
            <person name="Faust A.M.E."/>
            <person name="Altorfer M."/>
            <person name="Dessus-Babus S."/>
            <person name="Burckhardt D."/>
            <person name="Oertli M."/>
            <person name="Naumann U."/>
            <person name="Petersen F."/>
            <person name="Wong J."/>
        </authorList>
    </citation>
    <scope>NUCLEOTIDE SEQUENCE</scope>
    <source>
        <strain evidence="5">GSM-AAB239-AS_SAM_17_03QT</strain>
    </source>
</reference>
<dbReference type="EMBL" id="JANAVB010027998">
    <property type="protein sequence ID" value="KAJ6817138.1"/>
    <property type="molecule type" value="Genomic_DNA"/>
</dbReference>
<dbReference type="Proteomes" id="UP001140949">
    <property type="component" value="Unassembled WGS sequence"/>
</dbReference>
<dbReference type="EMBL" id="JANAVB010002538">
    <property type="protein sequence ID" value="KAJ6850793.1"/>
    <property type="molecule type" value="Genomic_DNA"/>
</dbReference>
<evidence type="ECO:0000313" key="8">
    <source>
        <dbReference type="EMBL" id="KAJ6850792.1"/>
    </source>
</evidence>
<feature type="compositionally biased region" description="Pro residues" evidence="1">
    <location>
        <begin position="48"/>
        <end position="60"/>
    </location>
</feature>
<evidence type="ECO:0000313" key="2">
    <source>
        <dbReference type="EMBL" id="KAJ6795758.1"/>
    </source>
</evidence>
<name>A0AAX6FLC2_IRIPA</name>
<sequence length="66" mass="7139">MGSSVLFGFSSDQTFGLITFRPPELMKGEVSSPSYSGNPQPNFIYKAPPSPHPFPSPPPISLEFVP</sequence>
<comment type="caution">
    <text evidence="5">The sequence shown here is derived from an EMBL/GenBank/DDBJ whole genome shotgun (WGS) entry which is preliminary data.</text>
</comment>
<gene>
    <name evidence="8" type="ORF">M6B38_114540</name>
    <name evidence="9" type="ORF">M6B38_114545</name>
    <name evidence="2" type="ORF">M6B38_224330</name>
    <name evidence="3" type="ORF">M6B38_224335</name>
    <name evidence="7" type="ORF">M6B38_270725</name>
    <name evidence="4" type="ORF">M6B38_413380</name>
    <name evidence="5" type="ORF">M6B38_413385</name>
    <name evidence="6" type="ORF">M6B38_413390</name>
</gene>
<evidence type="ECO:0000313" key="7">
    <source>
        <dbReference type="EMBL" id="KAJ6849457.1"/>
    </source>
</evidence>
<evidence type="ECO:0000313" key="3">
    <source>
        <dbReference type="EMBL" id="KAJ6795759.1"/>
    </source>
</evidence>
<accession>A0AAX6FLC2</accession>
<dbReference type="EMBL" id="JANAVB010027998">
    <property type="protein sequence ID" value="KAJ6817140.1"/>
    <property type="molecule type" value="Genomic_DNA"/>
</dbReference>